<gene>
    <name evidence="1" type="ORF">HUJ06_023294</name>
</gene>
<reference evidence="1 2" key="1">
    <citation type="journal article" date="2020" name="Mol. Biol. Evol.">
        <title>Distinct Expression and Methylation Patterns for Genes with Different Fates following a Single Whole-Genome Duplication in Flowering Plants.</title>
        <authorList>
            <person name="Shi T."/>
            <person name="Rahmani R.S."/>
            <person name="Gugger P.F."/>
            <person name="Wang M."/>
            <person name="Li H."/>
            <person name="Zhang Y."/>
            <person name="Li Z."/>
            <person name="Wang Q."/>
            <person name="Van de Peer Y."/>
            <person name="Marchal K."/>
            <person name="Chen J."/>
        </authorList>
    </citation>
    <scope>NUCLEOTIDE SEQUENCE [LARGE SCALE GENOMIC DNA]</scope>
    <source>
        <tissue evidence="1">Leaf</tissue>
    </source>
</reference>
<protein>
    <submittedName>
        <fullName evidence="1">Uncharacterized protein</fullName>
    </submittedName>
</protein>
<accession>A0A822XRR4</accession>
<evidence type="ECO:0000313" key="2">
    <source>
        <dbReference type="Proteomes" id="UP000607653"/>
    </source>
</evidence>
<sequence>MADPKLQFNLIDWFRLHQSSKQSCGRLAGITWMLHSLPRFNKNITSTIIDILSLSHIKLDNPKTRFTVQHGTSEIKFSS</sequence>
<dbReference type="EMBL" id="DUZY01000001">
    <property type="protein sequence ID" value="DAD21831.1"/>
    <property type="molecule type" value="Genomic_DNA"/>
</dbReference>
<dbReference type="AlphaFoldDB" id="A0A822XRR4"/>
<proteinExistence type="predicted"/>
<keyword evidence="2" id="KW-1185">Reference proteome</keyword>
<dbReference type="Proteomes" id="UP000607653">
    <property type="component" value="Unassembled WGS sequence"/>
</dbReference>
<evidence type="ECO:0000313" key="1">
    <source>
        <dbReference type="EMBL" id="DAD21831.1"/>
    </source>
</evidence>
<comment type="caution">
    <text evidence="1">The sequence shown here is derived from an EMBL/GenBank/DDBJ whole genome shotgun (WGS) entry which is preliminary data.</text>
</comment>
<organism evidence="1 2">
    <name type="scientific">Nelumbo nucifera</name>
    <name type="common">Sacred lotus</name>
    <dbReference type="NCBI Taxonomy" id="4432"/>
    <lineage>
        <taxon>Eukaryota</taxon>
        <taxon>Viridiplantae</taxon>
        <taxon>Streptophyta</taxon>
        <taxon>Embryophyta</taxon>
        <taxon>Tracheophyta</taxon>
        <taxon>Spermatophyta</taxon>
        <taxon>Magnoliopsida</taxon>
        <taxon>Proteales</taxon>
        <taxon>Nelumbonaceae</taxon>
        <taxon>Nelumbo</taxon>
    </lineage>
</organism>
<name>A0A822XRR4_NELNU</name>